<dbReference type="EMBL" id="CP012333">
    <property type="protein sequence ID" value="AKU97359.1"/>
    <property type="molecule type" value="Genomic_DNA"/>
</dbReference>
<dbReference type="KEGG" id="llu:AKJ09_04023"/>
<feature type="domain" description="HTH araC/xylS-type" evidence="4">
    <location>
        <begin position="207"/>
        <end position="285"/>
    </location>
</feature>
<protein>
    <submittedName>
        <fullName evidence="5">Transcriptional regulator, AraC family</fullName>
    </submittedName>
</protein>
<name>A0A0K1PW43_9BACT</name>
<proteinExistence type="predicted"/>
<dbReference type="Pfam" id="PF12833">
    <property type="entry name" value="HTH_18"/>
    <property type="match status" value="1"/>
</dbReference>
<dbReference type="STRING" id="1391654.AKJ09_04023"/>
<dbReference type="GO" id="GO:0005829">
    <property type="term" value="C:cytosol"/>
    <property type="evidence" value="ECO:0007669"/>
    <property type="project" value="TreeGrafter"/>
</dbReference>
<keyword evidence="3" id="KW-0804">Transcription</keyword>
<dbReference type="PANTHER" id="PTHR47894">
    <property type="entry name" value="HTH-TYPE TRANSCRIPTIONAL REGULATOR GADX"/>
    <property type="match status" value="1"/>
</dbReference>
<evidence type="ECO:0000256" key="3">
    <source>
        <dbReference type="ARBA" id="ARBA00023163"/>
    </source>
</evidence>
<accession>A0A0K1PW43</accession>
<dbReference type="GO" id="GO:0003700">
    <property type="term" value="F:DNA-binding transcription factor activity"/>
    <property type="evidence" value="ECO:0007669"/>
    <property type="project" value="InterPro"/>
</dbReference>
<organism evidence="5 6">
    <name type="scientific">Labilithrix luteola</name>
    <dbReference type="NCBI Taxonomy" id="1391654"/>
    <lineage>
        <taxon>Bacteria</taxon>
        <taxon>Pseudomonadati</taxon>
        <taxon>Myxococcota</taxon>
        <taxon>Polyangia</taxon>
        <taxon>Polyangiales</taxon>
        <taxon>Labilitrichaceae</taxon>
        <taxon>Labilithrix</taxon>
    </lineage>
</organism>
<dbReference type="PANTHER" id="PTHR47894:SF4">
    <property type="entry name" value="HTH-TYPE TRANSCRIPTIONAL REGULATOR GADX"/>
    <property type="match status" value="1"/>
</dbReference>
<dbReference type="Proteomes" id="UP000064967">
    <property type="component" value="Chromosome"/>
</dbReference>
<evidence type="ECO:0000256" key="1">
    <source>
        <dbReference type="ARBA" id="ARBA00023015"/>
    </source>
</evidence>
<keyword evidence="6" id="KW-1185">Reference proteome</keyword>
<dbReference type="InterPro" id="IPR009057">
    <property type="entry name" value="Homeodomain-like_sf"/>
</dbReference>
<dbReference type="GO" id="GO:0000976">
    <property type="term" value="F:transcription cis-regulatory region binding"/>
    <property type="evidence" value="ECO:0007669"/>
    <property type="project" value="TreeGrafter"/>
</dbReference>
<dbReference type="SMART" id="SM00342">
    <property type="entry name" value="HTH_ARAC"/>
    <property type="match status" value="1"/>
</dbReference>
<evidence type="ECO:0000259" key="4">
    <source>
        <dbReference type="PROSITE" id="PS01124"/>
    </source>
</evidence>
<evidence type="ECO:0000313" key="5">
    <source>
        <dbReference type="EMBL" id="AKU97359.1"/>
    </source>
</evidence>
<reference evidence="5 6" key="1">
    <citation type="submission" date="2015-08" db="EMBL/GenBank/DDBJ databases">
        <authorList>
            <person name="Babu N.S."/>
            <person name="Beckwith C.J."/>
            <person name="Beseler K.G."/>
            <person name="Brison A."/>
            <person name="Carone J.V."/>
            <person name="Caskin T.P."/>
            <person name="Diamond M."/>
            <person name="Durham M.E."/>
            <person name="Foxe J.M."/>
            <person name="Go M."/>
            <person name="Henderson B.A."/>
            <person name="Jones I.B."/>
            <person name="McGettigan J.A."/>
            <person name="Micheletti S.J."/>
            <person name="Nasrallah M.E."/>
            <person name="Ortiz D."/>
            <person name="Piller C.R."/>
            <person name="Privatt S.R."/>
            <person name="Schneider S.L."/>
            <person name="Sharp S."/>
            <person name="Smith T.C."/>
            <person name="Stanton J.D."/>
            <person name="Ullery H.E."/>
            <person name="Wilson R.J."/>
            <person name="Serrano M.G."/>
            <person name="Buck G."/>
            <person name="Lee V."/>
            <person name="Wang Y."/>
            <person name="Carvalho R."/>
            <person name="Voegtly L."/>
            <person name="Shi R."/>
            <person name="Duckworth R."/>
            <person name="Johnson A."/>
            <person name="Loviza R."/>
            <person name="Walstead R."/>
            <person name="Shah Z."/>
            <person name="Kiflezghi M."/>
            <person name="Wade K."/>
            <person name="Ball S.L."/>
            <person name="Bradley K.W."/>
            <person name="Asai D.J."/>
            <person name="Bowman C.A."/>
            <person name="Russell D.A."/>
            <person name="Pope W.H."/>
            <person name="Jacobs-Sera D."/>
            <person name="Hendrix R.W."/>
            <person name="Hatfull G.F."/>
        </authorList>
    </citation>
    <scope>NUCLEOTIDE SEQUENCE [LARGE SCALE GENOMIC DNA]</scope>
    <source>
        <strain evidence="5 6">DSM 27648</strain>
    </source>
</reference>
<dbReference type="Gene3D" id="1.10.10.60">
    <property type="entry name" value="Homeodomain-like"/>
    <property type="match status" value="1"/>
</dbReference>
<evidence type="ECO:0000256" key="2">
    <source>
        <dbReference type="ARBA" id="ARBA00023125"/>
    </source>
</evidence>
<keyword evidence="1" id="KW-0805">Transcription regulation</keyword>
<dbReference type="OrthoDB" id="5380722at2"/>
<sequence length="305" mass="34362">MEWRERDGRLYVHDVGRRESNEAFTLVPSLQEFFGPPARRYVLRRSFAYWQAERRVFGMMMWGRPEEADVLEMVEAYEVGANPLFRGHTSLVDVRDLESVDLMSFETMLAHLKQRRDAWSPNVGKQVVLHRGGFAHAAVVGMFQFLKPAHPVEFCEDPGAAFEAVDAVDVRDEVEALKARLLGLPEPVRRLRAALDALPPDVAPAAIAKHLGTSIRSLQRRLTECGTSLRAEKQLHILRSAERLLETTELDLDALAARVGASSGSHLVTLFRQHHKTTPGAFRIARHRAQRPHAGEEPAKSKSLR</sequence>
<dbReference type="SUPFAM" id="SSF46689">
    <property type="entry name" value="Homeodomain-like"/>
    <property type="match status" value="1"/>
</dbReference>
<gene>
    <name evidence="5" type="ORF">AKJ09_04023</name>
</gene>
<dbReference type="PROSITE" id="PS01124">
    <property type="entry name" value="HTH_ARAC_FAMILY_2"/>
    <property type="match status" value="1"/>
</dbReference>
<keyword evidence="2" id="KW-0238">DNA-binding</keyword>
<evidence type="ECO:0000313" key="6">
    <source>
        <dbReference type="Proteomes" id="UP000064967"/>
    </source>
</evidence>
<dbReference type="AlphaFoldDB" id="A0A0K1PW43"/>
<dbReference type="InterPro" id="IPR018060">
    <property type="entry name" value="HTH_AraC"/>
</dbReference>